<dbReference type="AlphaFoldDB" id="A0A426X6H5"/>
<dbReference type="EMBL" id="AMZH03025625">
    <property type="protein sequence ID" value="RRT35075.1"/>
    <property type="molecule type" value="Genomic_DNA"/>
</dbReference>
<sequence length="135" mass="15309">MTGAMKLQPDDGPRSSLGIGPSSDDAVGSHRRSLGDSSKGSRSSLGTCWEITGRRPKDSPQEYWRLSDWWERVTHPGWAVEPLVPRNLGTLGDGPAQGWWVNTRTQVFRRLSHPGWWVNRPYPNFSDMIGFWLQF</sequence>
<evidence type="ECO:0000256" key="1">
    <source>
        <dbReference type="SAM" id="MobiDB-lite"/>
    </source>
</evidence>
<organism evidence="2 3">
    <name type="scientific">Ensete ventricosum</name>
    <name type="common">Abyssinian banana</name>
    <name type="synonym">Musa ensete</name>
    <dbReference type="NCBI Taxonomy" id="4639"/>
    <lineage>
        <taxon>Eukaryota</taxon>
        <taxon>Viridiplantae</taxon>
        <taxon>Streptophyta</taxon>
        <taxon>Embryophyta</taxon>
        <taxon>Tracheophyta</taxon>
        <taxon>Spermatophyta</taxon>
        <taxon>Magnoliopsida</taxon>
        <taxon>Liliopsida</taxon>
        <taxon>Zingiberales</taxon>
        <taxon>Musaceae</taxon>
        <taxon>Ensete</taxon>
    </lineage>
</organism>
<feature type="region of interest" description="Disordered" evidence="1">
    <location>
        <begin position="1"/>
        <end position="59"/>
    </location>
</feature>
<feature type="compositionally biased region" description="Low complexity" evidence="1">
    <location>
        <begin position="35"/>
        <end position="46"/>
    </location>
</feature>
<dbReference type="Proteomes" id="UP000287651">
    <property type="component" value="Unassembled WGS sequence"/>
</dbReference>
<reference evidence="2 3" key="1">
    <citation type="journal article" date="2014" name="Agronomy (Basel)">
        <title>A Draft Genome Sequence for Ensete ventricosum, the Drought-Tolerant Tree Against Hunger.</title>
        <authorList>
            <person name="Harrison J."/>
            <person name="Moore K.A."/>
            <person name="Paszkiewicz K."/>
            <person name="Jones T."/>
            <person name="Grant M."/>
            <person name="Ambacheew D."/>
            <person name="Muzemil S."/>
            <person name="Studholme D.J."/>
        </authorList>
    </citation>
    <scope>NUCLEOTIDE SEQUENCE [LARGE SCALE GENOMIC DNA]</scope>
</reference>
<comment type="caution">
    <text evidence="2">The sequence shown here is derived from an EMBL/GenBank/DDBJ whole genome shotgun (WGS) entry which is preliminary data.</text>
</comment>
<evidence type="ECO:0000313" key="2">
    <source>
        <dbReference type="EMBL" id="RRT35075.1"/>
    </source>
</evidence>
<evidence type="ECO:0000313" key="3">
    <source>
        <dbReference type="Proteomes" id="UP000287651"/>
    </source>
</evidence>
<name>A0A426X6H5_ENSVE</name>
<accession>A0A426X6H5</accession>
<protein>
    <submittedName>
        <fullName evidence="2">Uncharacterized protein</fullName>
    </submittedName>
</protein>
<proteinExistence type="predicted"/>
<gene>
    <name evidence="2" type="ORF">B296_00028531</name>
</gene>